<comment type="caution">
    <text evidence="3">The sequence shown here is derived from an EMBL/GenBank/DDBJ whole genome shotgun (WGS) entry which is preliminary data.</text>
</comment>
<evidence type="ECO:0000256" key="1">
    <source>
        <dbReference type="ARBA" id="ARBA00023125"/>
    </source>
</evidence>
<protein>
    <recommendedName>
        <fullName evidence="2">HTH cro/C1-type domain-containing protein</fullName>
    </recommendedName>
</protein>
<dbReference type="PANTHER" id="PTHR46558:SF11">
    <property type="entry name" value="HTH-TYPE TRANSCRIPTIONAL REGULATOR XRE"/>
    <property type="match status" value="1"/>
</dbReference>
<organism evidence="3 4">
    <name type="scientific">Caryophanon tenue</name>
    <dbReference type="NCBI Taxonomy" id="33978"/>
    <lineage>
        <taxon>Bacteria</taxon>
        <taxon>Bacillati</taxon>
        <taxon>Bacillota</taxon>
        <taxon>Bacilli</taxon>
        <taxon>Bacillales</taxon>
        <taxon>Caryophanaceae</taxon>
        <taxon>Caryophanon</taxon>
    </lineage>
</organism>
<dbReference type="GO" id="GO:0003677">
    <property type="term" value="F:DNA binding"/>
    <property type="evidence" value="ECO:0007669"/>
    <property type="project" value="UniProtKB-KW"/>
</dbReference>
<dbReference type="STRING" id="33978.A6M13_06695"/>
<dbReference type="AlphaFoldDB" id="A0A1C0Y7F5"/>
<dbReference type="Pfam" id="PF01381">
    <property type="entry name" value="HTH_3"/>
    <property type="match status" value="1"/>
</dbReference>
<dbReference type="PANTHER" id="PTHR46558">
    <property type="entry name" value="TRACRIPTIONAL REGULATORY PROTEIN-RELATED-RELATED"/>
    <property type="match status" value="1"/>
</dbReference>
<dbReference type="CDD" id="cd00093">
    <property type="entry name" value="HTH_XRE"/>
    <property type="match status" value="1"/>
</dbReference>
<proteinExistence type="predicted"/>
<accession>A0A1C0Y7F5</accession>
<feature type="domain" description="HTH cro/C1-type" evidence="2">
    <location>
        <begin position="8"/>
        <end position="62"/>
    </location>
</feature>
<dbReference type="InterPro" id="IPR001387">
    <property type="entry name" value="Cro/C1-type_HTH"/>
</dbReference>
<gene>
    <name evidence="3" type="ORF">A6M13_06695</name>
</gene>
<name>A0A1C0Y7F5_9BACL</name>
<dbReference type="SMART" id="SM00530">
    <property type="entry name" value="HTH_XRE"/>
    <property type="match status" value="1"/>
</dbReference>
<keyword evidence="1" id="KW-0238">DNA-binding</keyword>
<sequence length="371" mass="43106">MLQFATVLHTLRKQMGITQEQIAQQVGVSKAAVSKWETGLSYPDILLLPKIATYLNVSIDTLLGYQPQMTPAQIKETYQRLAQQFATQPFADVFAEIEQLIEEYYACFPLLNELNLLLMNYLQQAPEPQRVMQQMMVICDRIQEQSEDLEMMQQARVVKAVLYLQTHKPEKVLQLLGKDAELRLGTDQIIANAYAQMQNMRAAEEVMQVSLYQQVCEMMSNITSMLQLIIAQQVQYDETVKRGHELIETFQLRHINIHHPLAFYLIAAQGYMQQGRPQEAMRQLTHYVQTCQYVSFPLRQQGDAYFTLIEQWFTRRMMLGGSAPRDDASITEDIYKHIADNPHFVSLQPLPQYRQLLHQLQHYLQQATKRC</sequence>
<dbReference type="SUPFAM" id="SSF47413">
    <property type="entry name" value="lambda repressor-like DNA-binding domains"/>
    <property type="match status" value="1"/>
</dbReference>
<dbReference type="InterPro" id="IPR010982">
    <property type="entry name" value="Lambda_DNA-bd_dom_sf"/>
</dbReference>
<evidence type="ECO:0000313" key="4">
    <source>
        <dbReference type="Proteomes" id="UP000093199"/>
    </source>
</evidence>
<dbReference type="EMBL" id="MASJ01000039">
    <property type="protein sequence ID" value="OCS83084.1"/>
    <property type="molecule type" value="Genomic_DNA"/>
</dbReference>
<evidence type="ECO:0000259" key="2">
    <source>
        <dbReference type="PROSITE" id="PS50943"/>
    </source>
</evidence>
<reference evidence="3 4" key="1">
    <citation type="submission" date="2016-07" db="EMBL/GenBank/DDBJ databases">
        <title>Caryophanon tenue genome sequencing.</title>
        <authorList>
            <person name="Verma A."/>
            <person name="Pal Y."/>
            <person name="Krishnamurthi S."/>
        </authorList>
    </citation>
    <scope>NUCLEOTIDE SEQUENCE [LARGE SCALE GENOMIC DNA]</scope>
    <source>
        <strain evidence="3 4">DSM 14152</strain>
    </source>
</reference>
<dbReference type="PROSITE" id="PS50943">
    <property type="entry name" value="HTH_CROC1"/>
    <property type="match status" value="1"/>
</dbReference>
<dbReference type="Gene3D" id="1.10.260.40">
    <property type="entry name" value="lambda repressor-like DNA-binding domains"/>
    <property type="match status" value="1"/>
</dbReference>
<keyword evidence="4" id="KW-1185">Reference proteome</keyword>
<evidence type="ECO:0000313" key="3">
    <source>
        <dbReference type="EMBL" id="OCS83084.1"/>
    </source>
</evidence>
<dbReference type="RefSeq" id="WP_066548151.1">
    <property type="nucleotide sequence ID" value="NZ_MASJ01000039.1"/>
</dbReference>
<dbReference type="Proteomes" id="UP000093199">
    <property type="component" value="Unassembled WGS sequence"/>
</dbReference>